<keyword evidence="1" id="KW-0472">Membrane</keyword>
<evidence type="ECO:0000313" key="3">
    <source>
        <dbReference type="Proteomes" id="UP000214603"/>
    </source>
</evidence>
<dbReference type="AlphaFoldDB" id="A0A225M6M6"/>
<organism evidence="2 3">
    <name type="scientific">Candidimonas nitroreducens</name>
    <dbReference type="NCBI Taxonomy" id="683354"/>
    <lineage>
        <taxon>Bacteria</taxon>
        <taxon>Pseudomonadati</taxon>
        <taxon>Pseudomonadota</taxon>
        <taxon>Betaproteobacteria</taxon>
        <taxon>Burkholderiales</taxon>
        <taxon>Alcaligenaceae</taxon>
        <taxon>Candidimonas</taxon>
    </lineage>
</organism>
<proteinExistence type="predicted"/>
<evidence type="ECO:0000256" key="1">
    <source>
        <dbReference type="SAM" id="Phobius"/>
    </source>
</evidence>
<sequence>MWRHTLKGLYQHLLAALTAAGIALLAYLGLNSYLTHSLHPRATDGLDVRAGIYLPNMGDNWNEQSVNFVRMGQALADGTLVVMGSSELSRHGLRFVPYRFFPTELGVPTLAYGHAKLQSYGIFRVLQSLSASFTPRTKLVIMLSPAWFAAEGELPSSAFAEHISGPVLDSLWSRPPARDGLIYWVRHHETWGILGLLAQARLATLRDKLQMWLTGRPIASGAAYDPTPAARAATRHAALPVPNALPQADWPRLLEEARATGRLLSGANPYAVRNHYYRTHLSLVPDPTHQEFARGDPLAAREFTDLSQLMEYLAHKQVRAFFIMQPLNSRLVLDTERFIPTVHSIMAMCRRYGMACLNMYPLRPVPGIFNDDMHLGELGWALADQAIDEHFASDTPWKPSTP</sequence>
<dbReference type="OrthoDB" id="8648862at2"/>
<dbReference type="PANTHER" id="PTHR40039:SF1">
    <property type="entry name" value="PROTEIN DLTD"/>
    <property type="match status" value="1"/>
</dbReference>
<dbReference type="PANTHER" id="PTHR40039">
    <property type="entry name" value="PROTEIN DLTD"/>
    <property type="match status" value="1"/>
</dbReference>
<dbReference type="EMBL" id="NJIH01000013">
    <property type="protein sequence ID" value="OWT55211.1"/>
    <property type="molecule type" value="Genomic_DNA"/>
</dbReference>
<protein>
    <submittedName>
        <fullName evidence="2">Teichoic acid biosynthesis protein</fullName>
    </submittedName>
</protein>
<dbReference type="InterPro" id="IPR006998">
    <property type="entry name" value="DltD"/>
</dbReference>
<keyword evidence="1" id="KW-1133">Transmembrane helix</keyword>
<reference evidence="3" key="1">
    <citation type="submission" date="2017-06" db="EMBL/GenBank/DDBJ databases">
        <title>Herbaspirillum phytohormonus sp. nov., isolated from the root nodule of Robinia pseudoacacia in lead-zinc mine.</title>
        <authorList>
            <person name="Fan M."/>
            <person name="Lin Y."/>
        </authorList>
    </citation>
    <scope>NUCLEOTIDE SEQUENCE [LARGE SCALE GENOMIC DNA]</scope>
    <source>
        <strain evidence="3">SC-089</strain>
    </source>
</reference>
<evidence type="ECO:0000313" key="2">
    <source>
        <dbReference type="EMBL" id="OWT55211.1"/>
    </source>
</evidence>
<accession>A0A225M6M6</accession>
<comment type="caution">
    <text evidence="2">The sequence shown here is derived from an EMBL/GenBank/DDBJ whole genome shotgun (WGS) entry which is preliminary data.</text>
</comment>
<dbReference type="Pfam" id="PF04914">
    <property type="entry name" value="DltD"/>
    <property type="match status" value="1"/>
</dbReference>
<name>A0A225M6M6_9BURK</name>
<dbReference type="Proteomes" id="UP000214603">
    <property type="component" value="Unassembled WGS sequence"/>
</dbReference>
<feature type="transmembrane region" description="Helical" evidence="1">
    <location>
        <begin position="12"/>
        <end position="30"/>
    </location>
</feature>
<gene>
    <name evidence="2" type="ORF">CEY11_21080</name>
</gene>
<keyword evidence="1" id="KW-0812">Transmembrane</keyword>
<dbReference type="RefSeq" id="WP_088605398.1">
    <property type="nucleotide sequence ID" value="NZ_NJIH01000013.1"/>
</dbReference>
<keyword evidence="3" id="KW-1185">Reference proteome</keyword>